<dbReference type="InterPro" id="IPR058240">
    <property type="entry name" value="rSAM_sf"/>
</dbReference>
<sequence length="259" mass="28719">MRGACRAGGEAVVASYGPHWGEEAPLVGNGGSGTIFFSYCNLDCVFCQNFDISVEAEGETMTPARLAEVMIGLQERGCENINLVSPTHYVPTILDALVLAVEKGLTLPIVYNTGGYDSMEVLQLLDGVVDIYLPDFKFADDDLGRRYCGVPDYGTTARQAIRAMHKQVGNPVLDDRGVAQSGLLIRHLVLPGLPENSLDVIRFIVEEVAPDAWVNLMDQYRPEHRASDFPPLNRRLSGREFWEVWEKAQEIGPQLHWLQ</sequence>
<dbReference type="GO" id="GO:0046872">
    <property type="term" value="F:metal ion binding"/>
    <property type="evidence" value="ECO:0007669"/>
    <property type="project" value="UniProtKB-KW"/>
</dbReference>
<evidence type="ECO:0000256" key="4">
    <source>
        <dbReference type="ARBA" id="ARBA00023014"/>
    </source>
</evidence>
<dbReference type="CDD" id="cd01335">
    <property type="entry name" value="Radical_SAM"/>
    <property type="match status" value="1"/>
</dbReference>
<dbReference type="PANTHER" id="PTHR43075">
    <property type="entry name" value="FORMATE LYASE ACTIVATING ENZYME, PUTATIVE (AFU_ORTHOLOGUE AFUA_2G15630)-RELATED"/>
    <property type="match status" value="1"/>
</dbReference>
<feature type="domain" description="Radical SAM core" evidence="6">
    <location>
        <begin position="35"/>
        <end position="167"/>
    </location>
</feature>
<dbReference type="Pfam" id="PF04055">
    <property type="entry name" value="Radical_SAM"/>
    <property type="match status" value="1"/>
</dbReference>
<evidence type="ECO:0000313" key="8">
    <source>
        <dbReference type="Proteomes" id="UP000463470"/>
    </source>
</evidence>
<keyword evidence="4 5" id="KW-0411">Iron-sulfur</keyword>
<proteinExistence type="predicted"/>
<dbReference type="InterPro" id="IPR007197">
    <property type="entry name" value="rSAM"/>
</dbReference>
<evidence type="ECO:0000256" key="2">
    <source>
        <dbReference type="ARBA" id="ARBA00022723"/>
    </source>
</evidence>
<dbReference type="InterPro" id="IPR016431">
    <property type="entry name" value="Pyrv-formate_lyase-activ_prd"/>
</dbReference>
<feature type="binding site" evidence="5">
    <location>
        <position position="44"/>
    </location>
    <ligand>
        <name>[4Fe-4S] cluster</name>
        <dbReference type="ChEBI" id="CHEBI:49883"/>
        <note>4Fe-4S-S-AdoMet</note>
    </ligand>
</feature>
<dbReference type="GO" id="GO:0003824">
    <property type="term" value="F:catalytic activity"/>
    <property type="evidence" value="ECO:0007669"/>
    <property type="project" value="InterPro"/>
</dbReference>
<keyword evidence="2 5" id="KW-0479">Metal-binding</keyword>
<dbReference type="SFLD" id="SFLDS00029">
    <property type="entry name" value="Radical_SAM"/>
    <property type="match status" value="1"/>
</dbReference>
<dbReference type="PANTHER" id="PTHR43075:SF1">
    <property type="entry name" value="FORMATE LYASE ACTIVATING ENZYME, PUTATIVE (AFU_ORTHOLOGUE AFUA_2G15630)-RELATED"/>
    <property type="match status" value="1"/>
</dbReference>
<keyword evidence="8" id="KW-1185">Reference proteome</keyword>
<dbReference type="SUPFAM" id="SSF102114">
    <property type="entry name" value="Radical SAM enzymes"/>
    <property type="match status" value="1"/>
</dbReference>
<dbReference type="Proteomes" id="UP000463470">
    <property type="component" value="Unassembled WGS sequence"/>
</dbReference>
<feature type="binding site" evidence="5">
    <location>
        <position position="47"/>
    </location>
    <ligand>
        <name>[4Fe-4S] cluster</name>
        <dbReference type="ChEBI" id="CHEBI:49883"/>
        <note>4Fe-4S-S-AdoMet</note>
    </ligand>
</feature>
<dbReference type="OrthoDB" id="9781783at2"/>
<protein>
    <submittedName>
        <fullName evidence="7">Radical SAM protein</fullName>
    </submittedName>
</protein>
<gene>
    <name evidence="7" type="ORF">GTO91_00030</name>
</gene>
<evidence type="ECO:0000313" key="7">
    <source>
        <dbReference type="EMBL" id="MZP28111.1"/>
    </source>
</evidence>
<dbReference type="Gene3D" id="3.20.20.70">
    <property type="entry name" value="Aldolase class I"/>
    <property type="match status" value="1"/>
</dbReference>
<dbReference type="PIRSF" id="PIRSF004869">
    <property type="entry name" value="PflX_prd"/>
    <property type="match status" value="1"/>
</dbReference>
<comment type="caution">
    <text evidence="7">The sequence shown here is derived from an EMBL/GenBank/DDBJ whole genome shotgun (WGS) entry which is preliminary data.</text>
</comment>
<evidence type="ECO:0000256" key="5">
    <source>
        <dbReference type="PIRSR" id="PIRSR004869-50"/>
    </source>
</evidence>
<dbReference type="GO" id="GO:0051536">
    <property type="term" value="F:iron-sulfur cluster binding"/>
    <property type="evidence" value="ECO:0007669"/>
    <property type="project" value="UniProtKB-KW"/>
</dbReference>
<dbReference type="InterPro" id="IPR013785">
    <property type="entry name" value="Aldolase_TIM"/>
</dbReference>
<dbReference type="AlphaFoldDB" id="A0A845L593"/>
<accession>A0A845L593</accession>
<reference evidence="7 8" key="1">
    <citation type="submission" date="2020-01" db="EMBL/GenBank/DDBJ databases">
        <title>Whole-genome sequence of Heliobacterium undosum DSM 13378.</title>
        <authorList>
            <person name="Kyndt J.A."/>
            <person name="Meyer T.E."/>
        </authorList>
    </citation>
    <scope>NUCLEOTIDE SEQUENCE [LARGE SCALE GENOMIC DNA]</scope>
    <source>
        <strain evidence="7 8">DSM 13378</strain>
    </source>
</reference>
<evidence type="ECO:0000259" key="6">
    <source>
        <dbReference type="Pfam" id="PF04055"/>
    </source>
</evidence>
<organism evidence="7 8">
    <name type="scientific">Heliomicrobium undosum</name>
    <dbReference type="NCBI Taxonomy" id="121734"/>
    <lineage>
        <taxon>Bacteria</taxon>
        <taxon>Bacillati</taxon>
        <taxon>Bacillota</taxon>
        <taxon>Clostridia</taxon>
        <taxon>Eubacteriales</taxon>
        <taxon>Heliobacteriaceae</taxon>
        <taxon>Heliomicrobium</taxon>
    </lineage>
</organism>
<comment type="cofactor">
    <cofactor evidence="5">
        <name>[4Fe-4S] cluster</name>
        <dbReference type="ChEBI" id="CHEBI:49883"/>
    </cofactor>
    <text evidence="5">Binds 1 [4Fe-4S] cluster. The cluster is coordinated with 3 cysteines and an exchangeable S-adenosyl-L-methionine.</text>
</comment>
<name>A0A845L593_9FIRM</name>
<evidence type="ECO:0000256" key="3">
    <source>
        <dbReference type="ARBA" id="ARBA00023004"/>
    </source>
</evidence>
<evidence type="ECO:0000256" key="1">
    <source>
        <dbReference type="ARBA" id="ARBA00022691"/>
    </source>
</evidence>
<dbReference type="EMBL" id="WXEY01000001">
    <property type="protein sequence ID" value="MZP28111.1"/>
    <property type="molecule type" value="Genomic_DNA"/>
</dbReference>
<keyword evidence="3 5" id="KW-0408">Iron</keyword>
<dbReference type="InterPro" id="IPR040085">
    <property type="entry name" value="MJ0674-like"/>
</dbReference>
<keyword evidence="1 5" id="KW-0949">S-adenosyl-L-methionine</keyword>
<feature type="binding site" evidence="5">
    <location>
        <position position="40"/>
    </location>
    <ligand>
        <name>[4Fe-4S] cluster</name>
        <dbReference type="ChEBI" id="CHEBI:49883"/>
        <note>4Fe-4S-S-AdoMet</note>
    </ligand>
</feature>